<protein>
    <recommendedName>
        <fullName evidence="3">Transcriptional regulator</fullName>
    </recommendedName>
</protein>
<dbReference type="Proteomes" id="UP000225144">
    <property type="component" value="Genome"/>
</dbReference>
<sequence>MRIYRVERKFVTRREDVNVLDWSDRNSVNEWMQPGFVPRKEPRPSWNKEPRSPYGWVGCDNSEDTILWMDLHGIEQGNFRHVQDSKGVYNRPPPGADKKLCASMLTHFNVEDQLELPKRWHKEFYFGFETEGHFYKWFDDEDFDSLRNKGYYLAIYEVCDNSVLLGDSQVMFKRADAVQVDFILF</sequence>
<evidence type="ECO:0008006" key="3">
    <source>
        <dbReference type="Google" id="ProtNLM"/>
    </source>
</evidence>
<name>A0A0B6VSX4_9CAUD</name>
<gene>
    <name evidence="1" type="primary">motB.2</name>
</gene>
<proteinExistence type="predicted"/>
<accession>A0A0B6VSX4</accession>
<organism evidence="1 2">
    <name type="scientific">Edwardsiella phage PEi26</name>
    <dbReference type="NCBI Taxonomy" id="1608311"/>
    <lineage>
        <taxon>Viruses</taxon>
        <taxon>Duplodnaviria</taxon>
        <taxon>Heunggongvirae</taxon>
        <taxon>Uroviricota</taxon>
        <taxon>Caudoviricetes</taxon>
        <taxon>Pantevenvirales</taxon>
        <taxon>Straboviridae</taxon>
        <taxon>Tevenvirinae</taxon>
        <taxon>Kanagawavirus</taxon>
        <taxon>Kanagawavirus pei20</taxon>
    </lineage>
</organism>
<dbReference type="EMBL" id="AP014715">
    <property type="protein sequence ID" value="BAQ22965.1"/>
    <property type="molecule type" value="Genomic_DNA"/>
</dbReference>
<evidence type="ECO:0000313" key="2">
    <source>
        <dbReference type="Proteomes" id="UP000225144"/>
    </source>
</evidence>
<evidence type="ECO:0000313" key="1">
    <source>
        <dbReference type="EMBL" id="BAQ22965.1"/>
    </source>
</evidence>
<reference evidence="1 2" key="1">
    <citation type="submission" date="2015-02" db="EMBL/GenBank/DDBJ databases">
        <title>Complete genome sequences of Edwardsiella bacteriophages, PEi20 and PEi26.</title>
        <authorList>
            <person name="Yasuike M."/>
            <person name="Nishiki I."/>
            <person name="Iwasaki Y."/>
            <person name="Nakamura Y."/>
            <person name="Fujiwara A."/>
            <person name="Hassan E.S."/>
            <person name="Mahmoud M.M."/>
            <person name="Kawato Y."/>
            <person name="Nagai S."/>
            <person name="Kobayashi T."/>
            <person name="Ototake M."/>
            <person name="Nakai T."/>
        </authorList>
    </citation>
    <scope>NUCLEOTIDE SEQUENCE [LARGE SCALE GENOMIC DNA]</scope>
</reference>